<organism evidence="2 3">
    <name type="scientific">Alterisphingorhabdus coralli</name>
    <dbReference type="NCBI Taxonomy" id="3071408"/>
    <lineage>
        <taxon>Bacteria</taxon>
        <taxon>Pseudomonadati</taxon>
        <taxon>Pseudomonadota</taxon>
        <taxon>Alphaproteobacteria</taxon>
        <taxon>Sphingomonadales</taxon>
        <taxon>Sphingomonadaceae</taxon>
        <taxon>Alterisphingorhabdus (ex Yan et al. 2024)</taxon>
    </lineage>
</organism>
<keyword evidence="1" id="KW-0472">Membrane</keyword>
<keyword evidence="1" id="KW-0812">Transmembrane</keyword>
<dbReference type="EMBL" id="CP136594">
    <property type="protein sequence ID" value="WOE76223.1"/>
    <property type="molecule type" value="Genomic_DNA"/>
</dbReference>
<name>A0AA97FAL4_9SPHN</name>
<evidence type="ECO:0000256" key="1">
    <source>
        <dbReference type="SAM" id="Phobius"/>
    </source>
</evidence>
<accession>A0AA97FAL4</accession>
<dbReference type="AlphaFoldDB" id="A0AA97FAL4"/>
<evidence type="ECO:0000313" key="2">
    <source>
        <dbReference type="EMBL" id="WOE76223.1"/>
    </source>
</evidence>
<dbReference type="InterPro" id="IPR021279">
    <property type="entry name" value="DUF2721"/>
</dbReference>
<feature type="transmembrane region" description="Helical" evidence="1">
    <location>
        <begin position="110"/>
        <end position="132"/>
    </location>
</feature>
<reference evidence="2 3" key="1">
    <citation type="submission" date="2023-10" db="EMBL/GenBank/DDBJ databases">
        <title>Complete genome sequence of a Sphingomonadaceae bacterium.</title>
        <authorList>
            <person name="Yan C."/>
        </authorList>
    </citation>
    <scope>NUCLEOTIDE SEQUENCE [LARGE SCALE GENOMIC DNA]</scope>
    <source>
        <strain evidence="2 3">SCSIO 66989</strain>
    </source>
</reference>
<feature type="transmembrane region" description="Helical" evidence="1">
    <location>
        <begin position="12"/>
        <end position="34"/>
    </location>
</feature>
<keyword evidence="3" id="KW-1185">Reference proteome</keyword>
<sequence>MINDADIAEIASIIQLAMAPAFLLVGIGAMLQLFSGRLVRVVDRSRVLTQQHGDCTPERRECIVRELRGLDRRMTVVNAAILMGVCGAITVSIVIAMLFITGLARIDLTIAISVGFILAMVFLIVGLCLFLYEARLAERNIHIDRELLRLEE</sequence>
<dbReference type="RefSeq" id="WP_317083774.1">
    <property type="nucleotide sequence ID" value="NZ_CP136594.1"/>
</dbReference>
<protein>
    <submittedName>
        <fullName evidence="2">DUF2721 domain-containing protein</fullName>
    </submittedName>
</protein>
<feature type="transmembrane region" description="Helical" evidence="1">
    <location>
        <begin position="75"/>
        <end position="104"/>
    </location>
</feature>
<dbReference type="Proteomes" id="UP001302429">
    <property type="component" value="Chromosome"/>
</dbReference>
<dbReference type="KEGG" id="acoa:RB602_05795"/>
<dbReference type="Pfam" id="PF11026">
    <property type="entry name" value="DUF2721"/>
    <property type="match status" value="1"/>
</dbReference>
<proteinExistence type="predicted"/>
<evidence type="ECO:0000313" key="3">
    <source>
        <dbReference type="Proteomes" id="UP001302429"/>
    </source>
</evidence>
<gene>
    <name evidence="2" type="ORF">RB602_05795</name>
</gene>
<keyword evidence="1" id="KW-1133">Transmembrane helix</keyword>